<dbReference type="AlphaFoldDB" id="A0A4V3F920"/>
<dbReference type="GO" id="GO:0016757">
    <property type="term" value="F:glycosyltransferase activity"/>
    <property type="evidence" value="ECO:0007669"/>
    <property type="project" value="InterPro"/>
</dbReference>
<name>A0A4V3F920_9FLAO</name>
<protein>
    <submittedName>
        <fullName evidence="3">Glycosyltransferase involved in cell wall biosynthesis</fullName>
    </submittedName>
</protein>
<dbReference type="Pfam" id="PF00534">
    <property type="entry name" value="Glycos_transf_1"/>
    <property type="match status" value="1"/>
</dbReference>
<dbReference type="Proteomes" id="UP000294689">
    <property type="component" value="Unassembled WGS sequence"/>
</dbReference>
<dbReference type="CDD" id="cd03811">
    <property type="entry name" value="GT4_GT28_WabH-like"/>
    <property type="match status" value="1"/>
</dbReference>
<dbReference type="EMBL" id="SOBW01000007">
    <property type="protein sequence ID" value="TDU42656.1"/>
    <property type="molecule type" value="Genomic_DNA"/>
</dbReference>
<comment type="caution">
    <text evidence="3">The sequence shown here is derived from an EMBL/GenBank/DDBJ whole genome shotgun (WGS) entry which is preliminary data.</text>
</comment>
<dbReference type="RefSeq" id="WP_166643236.1">
    <property type="nucleotide sequence ID" value="NZ_SOBW01000007.1"/>
</dbReference>
<feature type="domain" description="Glycosyl transferase family 1" evidence="1">
    <location>
        <begin position="183"/>
        <end position="337"/>
    </location>
</feature>
<sequence>MKTICYFNSTDQWGGGEKWHLETSLYMQKQGHDVLFICNKDSELHKRLQNTSIRYELIKITNLSFLNPFSILKVKRILMKHQVDVIIMNLSRDLKVAGMAAKLAGVRRIIYRRGSAIPIKNSVMNRYYFKSVVTDILANSIATKDTVLEKNPNLFPEEKIKVIYNGIDIKTFTKTEGNPLYLKQQDELVLATLGRMEFEKNQKFLIKVAQELKLRRLNFKLIIGGDGSLKTELEELAQTLKVSDVIIFPGFINSPQNLMLSCDVFLLPSLWEGFGYVLAEAALSKKPIVAFDVASIPEVVVANETGFLTPLNDVQLFADKIEVLYHNPELRKEMGLKGFNFATNTFDSTKIQSDIAKYLSDV</sequence>
<evidence type="ECO:0000313" key="4">
    <source>
        <dbReference type="Proteomes" id="UP000294689"/>
    </source>
</evidence>
<dbReference type="Pfam" id="PF13439">
    <property type="entry name" value="Glyco_transf_4"/>
    <property type="match status" value="1"/>
</dbReference>
<proteinExistence type="predicted"/>
<dbReference type="Gene3D" id="3.40.50.2000">
    <property type="entry name" value="Glycogen Phosphorylase B"/>
    <property type="match status" value="2"/>
</dbReference>
<dbReference type="InterPro" id="IPR050194">
    <property type="entry name" value="Glycosyltransferase_grp1"/>
</dbReference>
<evidence type="ECO:0000259" key="2">
    <source>
        <dbReference type="Pfam" id="PF13439"/>
    </source>
</evidence>
<dbReference type="PANTHER" id="PTHR45947">
    <property type="entry name" value="SULFOQUINOVOSYL TRANSFERASE SQD2"/>
    <property type="match status" value="1"/>
</dbReference>
<gene>
    <name evidence="3" type="ORF">BXY82_0049</name>
</gene>
<accession>A0A4V3F920</accession>
<keyword evidence="3" id="KW-0808">Transferase</keyword>
<dbReference type="PANTHER" id="PTHR45947:SF3">
    <property type="entry name" value="SULFOQUINOVOSYL TRANSFERASE SQD2"/>
    <property type="match status" value="1"/>
</dbReference>
<keyword evidence="4" id="KW-1185">Reference proteome</keyword>
<evidence type="ECO:0000259" key="1">
    <source>
        <dbReference type="Pfam" id="PF00534"/>
    </source>
</evidence>
<dbReference type="InterPro" id="IPR028098">
    <property type="entry name" value="Glyco_trans_4-like_N"/>
</dbReference>
<dbReference type="SUPFAM" id="SSF53756">
    <property type="entry name" value="UDP-Glycosyltransferase/glycogen phosphorylase"/>
    <property type="match status" value="1"/>
</dbReference>
<organism evidence="3 4">
    <name type="scientific">Gelidibacter sediminis</name>
    <dbReference type="NCBI Taxonomy" id="1608710"/>
    <lineage>
        <taxon>Bacteria</taxon>
        <taxon>Pseudomonadati</taxon>
        <taxon>Bacteroidota</taxon>
        <taxon>Flavobacteriia</taxon>
        <taxon>Flavobacteriales</taxon>
        <taxon>Flavobacteriaceae</taxon>
        <taxon>Gelidibacter</taxon>
    </lineage>
</organism>
<feature type="domain" description="Glycosyltransferase subfamily 4-like N-terminal" evidence="2">
    <location>
        <begin position="13"/>
        <end position="169"/>
    </location>
</feature>
<evidence type="ECO:0000313" key="3">
    <source>
        <dbReference type="EMBL" id="TDU42656.1"/>
    </source>
</evidence>
<reference evidence="3 4" key="1">
    <citation type="submission" date="2019-03" db="EMBL/GenBank/DDBJ databases">
        <title>Genomic Encyclopedia of Archaeal and Bacterial Type Strains, Phase II (KMG-II): from individual species to whole genera.</title>
        <authorList>
            <person name="Goeker M."/>
        </authorList>
    </citation>
    <scope>NUCLEOTIDE SEQUENCE [LARGE SCALE GENOMIC DNA]</scope>
    <source>
        <strain evidence="3 4">DSM 28135</strain>
    </source>
</reference>
<dbReference type="InterPro" id="IPR001296">
    <property type="entry name" value="Glyco_trans_1"/>
</dbReference>